<feature type="coiled-coil region" evidence="1">
    <location>
        <begin position="226"/>
        <end position="260"/>
    </location>
</feature>
<evidence type="ECO:0000313" key="5">
    <source>
        <dbReference type="Proteomes" id="UP000778951"/>
    </source>
</evidence>
<proteinExistence type="predicted"/>
<feature type="compositionally biased region" description="Polar residues" evidence="2">
    <location>
        <begin position="371"/>
        <end position="401"/>
    </location>
</feature>
<feature type="region of interest" description="Disordered" evidence="2">
    <location>
        <begin position="366"/>
        <end position="755"/>
    </location>
</feature>
<keyword evidence="1" id="KW-0175">Coiled coil</keyword>
<evidence type="ECO:0000313" key="4">
    <source>
        <dbReference type="EMBL" id="NIZ69969.1"/>
    </source>
</evidence>
<feature type="compositionally biased region" description="Polar residues" evidence="2">
    <location>
        <begin position="474"/>
        <end position="489"/>
    </location>
</feature>
<feature type="compositionally biased region" description="Acidic residues" evidence="2">
    <location>
        <begin position="619"/>
        <end position="640"/>
    </location>
</feature>
<organism evidence="4 5">
    <name type="scientific">Entomospira culicis</name>
    <dbReference type="NCBI Taxonomy" id="2719989"/>
    <lineage>
        <taxon>Bacteria</taxon>
        <taxon>Pseudomonadati</taxon>
        <taxon>Spirochaetota</taxon>
        <taxon>Spirochaetia</taxon>
        <taxon>Spirochaetales</taxon>
        <taxon>Spirochaetaceae</taxon>
        <taxon>Entomospira</taxon>
    </lineage>
</organism>
<sequence length="925" mass="99162">MKRARFLLLVLSLFTLVYASAQQEVIREELEGIPTEGITFRNFDGVVVNPNTAAEIRGIGRALANLAGDAQMDGQIYRYGNKYAIREAGDQEIDGKLSAAILYVNPDALVENVRNLRLIISGYLEGRFGYSTADADLLAYLLTMYNAYHRGDIEFFSARYKPAVMSDVTAQNAGLALSYDQWPGQTRLFIPLTFGGNLYIPDIVPNPDDIDDQTRGDLADLIEDSLTGDQLEIDDLENQIDENEDKIKALEEERDRLINGGSNGTGIGEENAIESERGDFDVTIRDVFMDGTIQEDVYDNVVEIITKHEPKGEFDETEDDDKRYIIVKDNTTGVTREEVKIDEVIVEETTDEDGNPAYIVTVIIRDREAGNDNQGSTTDPKSGDQGSTTDPKSGDQGSTTDPKGGDQGSTTDPKGGDQGSTTDPKGGDQGSTTDPKGGDQGSTTDPKGGDQGSTTDPKGGDQGSTTDPKGGDQGSTTDPKSGDQGSTTDPKGGDQGSTTDPKSGDQGSTTDPKSGDQGSTTDPKSGDQGSTTDPKSGDQGSDSSTDTSTLDEETQKRIEELEEEIERLKEENQQLRDQLKAKEDEIKAKEKIIDDLKNNPPSNSGSESGSSSDPKSGEDGSEDGSEDSTDTTDDPTDSTDDPASGTDPNGGDQGSTTNPTDPKEEDQGSTTNPTNPANPGNTQNPTDPNGGDQGSTTNPTNPANPGNTQNPTNPTDPNGGDQGSTTNPTNPGNTQNPTEPPKPTNPNPDKVDTSLGEEGTIYFMLDTGVRQGGRHRKVIVSFDLAKKEIVSRSPDNISSGQFKLTPKGLITITEKGDPTNPKFYLTLLDPRTLQPIGISDVPLHVDSFLFATEESIYAMSEARGDSSVLIRFKDDLNIDTRSDAIVNPDTTLTQHEDYVFVENKAGTAVLVLNRKDLKLIAEIKL</sequence>
<feature type="compositionally biased region" description="Low complexity" evidence="2">
    <location>
        <begin position="696"/>
        <end position="718"/>
    </location>
</feature>
<feature type="compositionally biased region" description="Basic and acidic residues" evidence="2">
    <location>
        <begin position="566"/>
        <end position="597"/>
    </location>
</feature>
<gene>
    <name evidence="4" type="ORF">HCT48_07085</name>
</gene>
<dbReference type="InterPro" id="IPR007926">
    <property type="entry name" value="Borrelia_P83"/>
</dbReference>
<reference evidence="4" key="1">
    <citation type="submission" date="2020-03" db="EMBL/GenBank/DDBJ databases">
        <title>Spirochaetal bacteria isolated from arthropods constitute a novel genus Entomospira genus novum within the order Spirochaetales.</title>
        <authorList>
            <person name="Grana-Miraglia L."/>
            <person name="Sikutova S."/>
            <person name="Fingerle V."/>
            <person name="Sing A."/>
            <person name="Castillo-Ramirez S."/>
            <person name="Margos G."/>
            <person name="Rudolf I."/>
        </authorList>
    </citation>
    <scope>NUCLEOTIDE SEQUENCE</scope>
    <source>
        <strain evidence="4">BR149</strain>
    </source>
</reference>
<comment type="caution">
    <text evidence="4">The sequence shown here is derived from an EMBL/GenBank/DDBJ whole genome shotgun (WGS) entry which is preliminary data.</text>
</comment>
<feature type="compositionally biased region" description="Low complexity" evidence="2">
    <location>
        <begin position="537"/>
        <end position="548"/>
    </location>
</feature>
<feature type="compositionally biased region" description="Low complexity" evidence="2">
    <location>
        <begin position="725"/>
        <end position="737"/>
    </location>
</feature>
<keyword evidence="5" id="KW-1185">Reference proteome</keyword>
<dbReference type="AlphaFoldDB" id="A0A968GGA0"/>
<evidence type="ECO:0000256" key="2">
    <source>
        <dbReference type="SAM" id="MobiDB-lite"/>
    </source>
</evidence>
<dbReference type="Pfam" id="PF05262">
    <property type="entry name" value="Borrelia_P83"/>
    <property type="match status" value="1"/>
</dbReference>
<keyword evidence="3" id="KW-0732">Signal</keyword>
<name>A0A968GGA0_9SPIO</name>
<evidence type="ECO:0000256" key="3">
    <source>
        <dbReference type="SAM" id="SignalP"/>
    </source>
</evidence>
<dbReference type="Proteomes" id="UP000778951">
    <property type="component" value="Unassembled WGS sequence"/>
</dbReference>
<feature type="compositionally biased region" description="Low complexity" evidence="2">
    <location>
        <begin position="600"/>
        <end position="614"/>
    </location>
</feature>
<dbReference type="RefSeq" id="WP_167696037.1">
    <property type="nucleotide sequence ID" value="NZ_CP118181.1"/>
</dbReference>
<feature type="chain" id="PRO_5037558971" evidence="3">
    <location>
        <begin position="22"/>
        <end position="925"/>
    </location>
</feature>
<accession>A0A968GGA0</accession>
<feature type="compositionally biased region" description="Low complexity" evidence="2">
    <location>
        <begin position="670"/>
        <end position="686"/>
    </location>
</feature>
<dbReference type="EMBL" id="JAATLM010000001">
    <property type="protein sequence ID" value="NIZ69969.1"/>
    <property type="molecule type" value="Genomic_DNA"/>
</dbReference>
<evidence type="ECO:0000256" key="1">
    <source>
        <dbReference type="SAM" id="Coils"/>
    </source>
</evidence>
<feature type="compositionally biased region" description="Polar residues" evidence="2">
    <location>
        <begin position="496"/>
        <end position="534"/>
    </location>
</feature>
<protein>
    <submittedName>
        <fullName evidence="4">Uncharacterized protein</fullName>
    </submittedName>
</protein>
<feature type="signal peptide" evidence="3">
    <location>
        <begin position="1"/>
        <end position="21"/>
    </location>
</feature>